<keyword evidence="5" id="KW-1003">Cell membrane</keyword>
<evidence type="ECO:0000313" key="25">
    <source>
        <dbReference type="EMBL" id="MCJ8502815.1"/>
    </source>
</evidence>
<keyword evidence="8 24" id="KW-0808">Transferase</keyword>
<evidence type="ECO:0000256" key="21">
    <source>
        <dbReference type="PIRSR" id="PIRSR600829-2"/>
    </source>
</evidence>
<evidence type="ECO:0000256" key="9">
    <source>
        <dbReference type="ARBA" id="ARBA00022692"/>
    </source>
</evidence>
<feature type="binding site" evidence="21">
    <location>
        <position position="57"/>
    </location>
    <ligand>
        <name>substrate</name>
    </ligand>
</feature>
<feature type="transmembrane region" description="Helical" evidence="24">
    <location>
        <begin position="58"/>
        <end position="77"/>
    </location>
</feature>
<protein>
    <recommendedName>
        <fullName evidence="4 24">Diacylglycerol kinase</fullName>
        <ecNumber evidence="3 24">2.7.1.107</ecNumber>
    </recommendedName>
</protein>
<comment type="caution">
    <text evidence="25">The sequence shown here is derived from an EMBL/GenBank/DDBJ whole genome shotgun (WGS) entry which is preliminary data.</text>
</comment>
<dbReference type="GO" id="GO:0004143">
    <property type="term" value="F:ATP-dependent diacylglycerol kinase activity"/>
    <property type="evidence" value="ECO:0007669"/>
    <property type="project" value="UniProtKB-EC"/>
</dbReference>
<accession>A0AA41UK97</accession>
<feature type="binding site" evidence="21">
    <location>
        <position position="100"/>
    </location>
    <ligand>
        <name>substrate</name>
    </ligand>
</feature>
<dbReference type="AlphaFoldDB" id="A0AA41UK97"/>
<comment type="cofactor">
    <cofactor evidence="23">
        <name>Mg(2+)</name>
        <dbReference type="ChEBI" id="CHEBI:18420"/>
    </cofactor>
    <text evidence="23">Mn(2+), Zn(2+), Cd(2+) and Co(2+) support activity to lesser extents.</text>
</comment>
<dbReference type="EMBL" id="JALJRB010000034">
    <property type="protein sequence ID" value="MCJ8502815.1"/>
    <property type="molecule type" value="Genomic_DNA"/>
</dbReference>
<keyword evidence="17 24" id="KW-0472">Membrane</keyword>
<dbReference type="Proteomes" id="UP001165427">
    <property type="component" value="Unassembled WGS sequence"/>
</dbReference>
<evidence type="ECO:0000256" key="10">
    <source>
        <dbReference type="ARBA" id="ARBA00022723"/>
    </source>
</evidence>
<feature type="transmembrane region" description="Helical" evidence="24">
    <location>
        <begin position="97"/>
        <end position="119"/>
    </location>
</feature>
<comment type="similarity">
    <text evidence="2 24">Belongs to the bacterial diacylglycerol kinase family.</text>
</comment>
<evidence type="ECO:0000256" key="12">
    <source>
        <dbReference type="ARBA" id="ARBA00022777"/>
    </source>
</evidence>
<feature type="binding site" evidence="21">
    <location>
        <position position="71"/>
    </location>
    <ligand>
        <name>substrate</name>
    </ligand>
</feature>
<feature type="binding site" evidence="21">
    <location>
        <begin position="114"/>
        <end position="119"/>
    </location>
    <ligand>
        <name>substrate</name>
    </ligand>
</feature>
<feature type="binding site" evidence="23">
    <location>
        <position position="30"/>
    </location>
    <ligand>
        <name>a divalent metal cation</name>
        <dbReference type="ChEBI" id="CHEBI:60240"/>
    </ligand>
</feature>
<feature type="binding site" evidence="23">
    <location>
        <position position="78"/>
    </location>
    <ligand>
        <name>a divalent metal cation</name>
        <dbReference type="ChEBI" id="CHEBI:60240"/>
    </ligand>
</feature>
<evidence type="ECO:0000256" key="22">
    <source>
        <dbReference type="PIRSR" id="PIRSR600829-3"/>
    </source>
</evidence>
<keyword evidence="14 23" id="KW-0460">Magnesium</keyword>
<dbReference type="EC" id="2.7.1.107" evidence="3 24"/>
<evidence type="ECO:0000256" key="23">
    <source>
        <dbReference type="PIRSR" id="PIRSR600829-4"/>
    </source>
</evidence>
<name>A0AA41UK97_9BACT</name>
<evidence type="ECO:0000256" key="3">
    <source>
        <dbReference type="ARBA" id="ARBA00012133"/>
    </source>
</evidence>
<dbReference type="RefSeq" id="WP_246914202.1">
    <property type="nucleotide sequence ID" value="NZ_JALJRB010000034.1"/>
</dbReference>
<organism evidence="25 26">
    <name type="scientific">Desulfatitalea alkaliphila</name>
    <dbReference type="NCBI Taxonomy" id="2929485"/>
    <lineage>
        <taxon>Bacteria</taxon>
        <taxon>Pseudomonadati</taxon>
        <taxon>Thermodesulfobacteriota</taxon>
        <taxon>Desulfobacteria</taxon>
        <taxon>Desulfobacterales</taxon>
        <taxon>Desulfosarcinaceae</taxon>
        <taxon>Desulfatitalea</taxon>
    </lineage>
</organism>
<feature type="active site" description="Proton acceptor" evidence="20">
    <location>
        <position position="71"/>
    </location>
</feature>
<feature type="binding site" evidence="22">
    <location>
        <position position="78"/>
    </location>
    <ligand>
        <name>ATP</name>
        <dbReference type="ChEBI" id="CHEBI:30616"/>
    </ligand>
</feature>
<dbReference type="Pfam" id="PF01219">
    <property type="entry name" value="DAGK_prokar"/>
    <property type="match status" value="1"/>
</dbReference>
<gene>
    <name evidence="25" type="ORF">MRX98_19725</name>
</gene>
<comment type="subcellular location">
    <subcellularLocation>
        <location evidence="1">Cell inner membrane</location>
        <topology evidence="1">Multi-pass membrane protein</topology>
    </subcellularLocation>
</comment>
<comment type="function">
    <text evidence="24">Catalyzes the ATP-dependent phosphorylation of sn-l,2-diacylglycerol (DAG) to phosphatidic acid. Involved in the recycling of diacylglycerol produced as a by-product during membrane-derived oligosaccharide (MDO) biosynthesis.</text>
</comment>
<keyword evidence="9 24" id="KW-0812">Transmembrane</keyword>
<feature type="transmembrane region" description="Helical" evidence="24">
    <location>
        <begin position="32"/>
        <end position="51"/>
    </location>
</feature>
<feature type="binding site" evidence="22">
    <location>
        <begin position="87"/>
        <end position="89"/>
    </location>
    <ligand>
        <name>ATP</name>
        <dbReference type="ChEBI" id="CHEBI:30616"/>
    </ligand>
</feature>
<keyword evidence="26" id="KW-1185">Reference proteome</keyword>
<evidence type="ECO:0000256" key="8">
    <source>
        <dbReference type="ARBA" id="ARBA00022679"/>
    </source>
</evidence>
<evidence type="ECO:0000256" key="4">
    <source>
        <dbReference type="ARBA" id="ARBA00017575"/>
    </source>
</evidence>
<evidence type="ECO:0000256" key="15">
    <source>
        <dbReference type="ARBA" id="ARBA00022989"/>
    </source>
</evidence>
<dbReference type="PANTHER" id="PTHR34299:SF1">
    <property type="entry name" value="DIACYLGLYCEROL KINASE"/>
    <property type="match status" value="1"/>
</dbReference>
<evidence type="ECO:0000256" key="17">
    <source>
        <dbReference type="ARBA" id="ARBA00023136"/>
    </source>
</evidence>
<comment type="catalytic activity">
    <reaction evidence="24">
        <text>a 1,2-diacyl-sn-glycerol + ATP = a 1,2-diacyl-sn-glycero-3-phosphate + ADP + H(+)</text>
        <dbReference type="Rhea" id="RHEA:10272"/>
        <dbReference type="ChEBI" id="CHEBI:15378"/>
        <dbReference type="ChEBI" id="CHEBI:17815"/>
        <dbReference type="ChEBI" id="CHEBI:30616"/>
        <dbReference type="ChEBI" id="CHEBI:58608"/>
        <dbReference type="ChEBI" id="CHEBI:456216"/>
        <dbReference type="EC" id="2.7.1.107"/>
    </reaction>
</comment>
<dbReference type="GO" id="GO:0006654">
    <property type="term" value="P:phosphatidic acid biosynthetic process"/>
    <property type="evidence" value="ECO:0007669"/>
    <property type="project" value="InterPro"/>
</dbReference>
<evidence type="ECO:0000256" key="11">
    <source>
        <dbReference type="ARBA" id="ARBA00022741"/>
    </source>
</evidence>
<keyword evidence="6" id="KW-0444">Lipid biosynthesis</keyword>
<feature type="binding site" evidence="21">
    <location>
        <begin position="32"/>
        <end position="36"/>
    </location>
    <ligand>
        <name>substrate</name>
    </ligand>
</feature>
<dbReference type="InterPro" id="IPR000829">
    <property type="entry name" value="DAGK"/>
</dbReference>
<keyword evidence="11 22" id="KW-0547">Nucleotide-binding</keyword>
<dbReference type="Gene3D" id="1.10.287.3610">
    <property type="match status" value="1"/>
</dbReference>
<proteinExistence type="inferred from homology"/>
<keyword evidence="19 24" id="KW-1208">Phospholipid metabolism</keyword>
<evidence type="ECO:0000256" key="16">
    <source>
        <dbReference type="ARBA" id="ARBA00023098"/>
    </source>
</evidence>
<evidence type="ECO:0000256" key="6">
    <source>
        <dbReference type="ARBA" id="ARBA00022516"/>
    </source>
</evidence>
<reference evidence="25" key="1">
    <citation type="submission" date="2022-04" db="EMBL/GenBank/DDBJ databases">
        <title>Desulfatitalea alkaliphila sp. nov., a novel anaerobic sulfate-reducing bacterium isolated from terrestrial mud volcano, Taman Peninsula, Russia.</title>
        <authorList>
            <person name="Khomyakova M.A."/>
            <person name="Merkel A.Y."/>
            <person name="Slobodkin A.I."/>
        </authorList>
    </citation>
    <scope>NUCLEOTIDE SEQUENCE</scope>
    <source>
        <strain evidence="25">M08but</strain>
    </source>
</reference>
<dbReference type="GO" id="GO:0005886">
    <property type="term" value="C:plasma membrane"/>
    <property type="evidence" value="ECO:0007669"/>
    <property type="project" value="UniProtKB-SubCell"/>
</dbReference>
<dbReference type="GO" id="GO:0046872">
    <property type="term" value="F:metal ion binding"/>
    <property type="evidence" value="ECO:0007669"/>
    <property type="project" value="UniProtKB-KW"/>
</dbReference>
<dbReference type="GO" id="GO:0005524">
    <property type="term" value="F:ATP binding"/>
    <property type="evidence" value="ECO:0007669"/>
    <property type="project" value="UniProtKB-KW"/>
</dbReference>
<evidence type="ECO:0000256" key="2">
    <source>
        <dbReference type="ARBA" id="ARBA00005967"/>
    </source>
</evidence>
<keyword evidence="16 24" id="KW-0443">Lipid metabolism</keyword>
<dbReference type="PANTHER" id="PTHR34299">
    <property type="entry name" value="DIACYLGLYCEROL KINASE"/>
    <property type="match status" value="1"/>
</dbReference>
<dbReference type="InterPro" id="IPR036945">
    <property type="entry name" value="DAGK_sf"/>
</dbReference>
<keyword evidence="7" id="KW-0997">Cell inner membrane</keyword>
<evidence type="ECO:0000256" key="19">
    <source>
        <dbReference type="ARBA" id="ARBA00023264"/>
    </source>
</evidence>
<evidence type="ECO:0000256" key="24">
    <source>
        <dbReference type="RuleBase" id="RU363065"/>
    </source>
</evidence>
<evidence type="ECO:0000256" key="20">
    <source>
        <dbReference type="PIRSR" id="PIRSR600829-1"/>
    </source>
</evidence>
<evidence type="ECO:0000256" key="18">
    <source>
        <dbReference type="ARBA" id="ARBA00023209"/>
    </source>
</evidence>
<feature type="binding site" evidence="22">
    <location>
        <position position="30"/>
    </location>
    <ligand>
        <name>ATP</name>
        <dbReference type="ChEBI" id="CHEBI:30616"/>
    </ligand>
</feature>
<evidence type="ECO:0000313" key="26">
    <source>
        <dbReference type="Proteomes" id="UP001165427"/>
    </source>
</evidence>
<evidence type="ECO:0000256" key="7">
    <source>
        <dbReference type="ARBA" id="ARBA00022519"/>
    </source>
</evidence>
<sequence length="123" mass="13550">MSRPHRGMVQHWIDATRWSLQGLAAAWRNEAAFRQEVVAVVLLLPVAFWLGETAVQRALLAAVLLLVPLVELINSAIEAVVDRIGLEHHPLSGRAKNLGSAAVLMVLVLAAVVWGLIAWERFF</sequence>
<keyword evidence="12 24" id="KW-0418">Kinase</keyword>
<dbReference type="PROSITE" id="PS01069">
    <property type="entry name" value="DAGK_PROKAR"/>
    <property type="match status" value="1"/>
</dbReference>
<dbReference type="InterPro" id="IPR033718">
    <property type="entry name" value="DAGK_prok"/>
</dbReference>
<evidence type="ECO:0000256" key="13">
    <source>
        <dbReference type="ARBA" id="ARBA00022840"/>
    </source>
</evidence>
<evidence type="ECO:0000256" key="5">
    <source>
        <dbReference type="ARBA" id="ARBA00022475"/>
    </source>
</evidence>
<dbReference type="CDD" id="cd14264">
    <property type="entry name" value="DAGK_IM"/>
    <property type="match status" value="1"/>
</dbReference>
<evidence type="ECO:0000256" key="1">
    <source>
        <dbReference type="ARBA" id="ARBA00004429"/>
    </source>
</evidence>
<keyword evidence="10 23" id="KW-0479">Metal-binding</keyword>
<keyword evidence="18" id="KW-0594">Phospholipid biosynthesis</keyword>
<keyword evidence="15 24" id="KW-1133">Transmembrane helix</keyword>
<evidence type="ECO:0000256" key="14">
    <source>
        <dbReference type="ARBA" id="ARBA00022842"/>
    </source>
</evidence>
<keyword evidence="13 22" id="KW-0067">ATP-binding</keyword>